<dbReference type="EMBL" id="NIVX01000108">
    <property type="protein sequence ID" value="OWQ70423.1"/>
    <property type="molecule type" value="Genomic_DNA"/>
</dbReference>
<accession>A0A246I050</accession>
<reference evidence="1 2" key="1">
    <citation type="submission" date="2017-06" db="EMBL/GenBank/DDBJ databases">
        <authorList>
            <person name="Kim H.J."/>
            <person name="Triplett B.A."/>
        </authorList>
    </citation>
    <scope>NUCLEOTIDE SEQUENCE [LARGE SCALE GENOMIC DNA]</scope>
    <source>
        <strain evidence="1 2">594</strain>
    </source>
</reference>
<evidence type="ECO:0000313" key="1">
    <source>
        <dbReference type="EMBL" id="OWQ70423.1"/>
    </source>
</evidence>
<dbReference type="Proteomes" id="UP000197090">
    <property type="component" value="Unassembled WGS sequence"/>
</dbReference>
<proteinExistence type="predicted"/>
<sequence>MGFTESARYMLMRLGVASCLIRIASNLEVSVGNFRIHAFAGALMLVPVSVLAFAPSDDHGIKMAGQGLGQSIPQAQDLSVDPGWLVYGFERDGMDYFQVNDLAGHVHIVIGNAAGTFWVLPAGDPSAKVSLPEQRLPVPAKATRTVVYRSPAFTLVRYASGADVLWAVEAP</sequence>
<organism evidence="1 2">
    <name type="scientific">Stenotrophomonas maltophilia</name>
    <name type="common">Pseudomonas maltophilia</name>
    <name type="synonym">Xanthomonas maltophilia</name>
    <dbReference type="NCBI Taxonomy" id="40324"/>
    <lineage>
        <taxon>Bacteria</taxon>
        <taxon>Pseudomonadati</taxon>
        <taxon>Pseudomonadota</taxon>
        <taxon>Gammaproteobacteria</taxon>
        <taxon>Lysobacterales</taxon>
        <taxon>Lysobacteraceae</taxon>
        <taxon>Stenotrophomonas</taxon>
        <taxon>Stenotrophomonas maltophilia group</taxon>
    </lineage>
</organism>
<protein>
    <submittedName>
        <fullName evidence="1">Uncharacterized protein</fullName>
    </submittedName>
</protein>
<evidence type="ECO:0000313" key="2">
    <source>
        <dbReference type="Proteomes" id="UP000197090"/>
    </source>
</evidence>
<name>A0A246I050_STEMA</name>
<comment type="caution">
    <text evidence="1">The sequence shown here is derived from an EMBL/GenBank/DDBJ whole genome shotgun (WGS) entry which is preliminary data.</text>
</comment>
<dbReference type="AlphaFoldDB" id="A0A246I050"/>
<gene>
    <name evidence="1" type="ORF">CEE63_18035</name>
</gene>